<proteinExistence type="predicted"/>
<feature type="transmembrane region" description="Helical" evidence="1">
    <location>
        <begin position="181"/>
        <end position="209"/>
    </location>
</feature>
<reference evidence="2 3" key="1">
    <citation type="submission" date="2019-02" db="EMBL/GenBank/DDBJ databases">
        <title>Deep-cultivation of Planctomycetes and their phenomic and genomic characterization uncovers novel biology.</title>
        <authorList>
            <person name="Wiegand S."/>
            <person name="Jogler M."/>
            <person name="Boedeker C."/>
            <person name="Pinto D."/>
            <person name="Vollmers J."/>
            <person name="Rivas-Marin E."/>
            <person name="Kohn T."/>
            <person name="Peeters S.H."/>
            <person name="Heuer A."/>
            <person name="Rast P."/>
            <person name="Oberbeckmann S."/>
            <person name="Bunk B."/>
            <person name="Jeske O."/>
            <person name="Meyerdierks A."/>
            <person name="Storesund J.E."/>
            <person name="Kallscheuer N."/>
            <person name="Luecker S."/>
            <person name="Lage O.M."/>
            <person name="Pohl T."/>
            <person name="Merkel B.J."/>
            <person name="Hornburger P."/>
            <person name="Mueller R.-W."/>
            <person name="Bruemmer F."/>
            <person name="Labrenz M."/>
            <person name="Spormann A.M."/>
            <person name="Op den Camp H."/>
            <person name="Overmann J."/>
            <person name="Amann R."/>
            <person name="Jetten M.S.M."/>
            <person name="Mascher T."/>
            <person name="Medema M.H."/>
            <person name="Devos D.P."/>
            <person name="Kaster A.-K."/>
            <person name="Ovreas L."/>
            <person name="Rohde M."/>
            <person name="Galperin M.Y."/>
            <person name="Jogler C."/>
        </authorList>
    </citation>
    <scope>NUCLEOTIDE SEQUENCE [LARGE SCALE GENOMIC DNA]</scope>
    <source>
        <strain evidence="2 3">KS4</strain>
    </source>
</reference>
<feature type="transmembrane region" description="Helical" evidence="1">
    <location>
        <begin position="78"/>
        <end position="100"/>
    </location>
</feature>
<sequence>MEENTYDLATEPDEVVSDEVELEPLDFDLICVHCEYNLRGVLPDGDCPECGAAIADSLGERTLRFAPNEYLEVLKSGLYFLLLSFVLSLFLMVMGFAGGLASAGMGVGPKSIQLIMSVAMVLPLAAHVFGALKTVTVHQYNADAPRAQKTAKVGTIIYAATALFSMVLGVVLVASSTMPTAGVAIVSGVVDVVSGIASVVAYYSLIYYICKFQTGMPFSPHMKYPWLPKFVLITYIVPIVIGLLALLFLGVSAATGSGGLFIGLGVVMGILGLAAGVLFLLSAIFSIMLYIRLRRTIADIQSVQGAF</sequence>
<feature type="transmembrane region" description="Helical" evidence="1">
    <location>
        <begin position="153"/>
        <end position="175"/>
    </location>
</feature>
<feature type="transmembrane region" description="Helical" evidence="1">
    <location>
        <begin position="260"/>
        <end position="291"/>
    </location>
</feature>
<keyword evidence="1" id="KW-0472">Membrane</keyword>
<keyword evidence="1" id="KW-1133">Transmembrane helix</keyword>
<name>A0A517YQV9_9BACT</name>
<dbReference type="AlphaFoldDB" id="A0A517YQV9"/>
<feature type="transmembrane region" description="Helical" evidence="1">
    <location>
        <begin position="230"/>
        <end position="254"/>
    </location>
</feature>
<dbReference type="RefSeq" id="WP_145074367.1">
    <property type="nucleotide sequence ID" value="NZ_CP036425.1"/>
</dbReference>
<feature type="transmembrane region" description="Helical" evidence="1">
    <location>
        <begin position="112"/>
        <end position="132"/>
    </location>
</feature>
<gene>
    <name evidence="2" type="ORF">KS4_06040</name>
</gene>
<keyword evidence="1" id="KW-0812">Transmembrane</keyword>
<dbReference type="Proteomes" id="UP000317369">
    <property type="component" value="Chromosome"/>
</dbReference>
<organism evidence="2 3">
    <name type="scientific">Poriferisphaera corsica</name>
    <dbReference type="NCBI Taxonomy" id="2528020"/>
    <lineage>
        <taxon>Bacteria</taxon>
        <taxon>Pseudomonadati</taxon>
        <taxon>Planctomycetota</taxon>
        <taxon>Phycisphaerae</taxon>
        <taxon>Phycisphaerales</taxon>
        <taxon>Phycisphaeraceae</taxon>
        <taxon>Poriferisphaera</taxon>
    </lineage>
</organism>
<dbReference type="KEGG" id="pcor:KS4_06040"/>
<keyword evidence="3" id="KW-1185">Reference proteome</keyword>
<evidence type="ECO:0000313" key="2">
    <source>
        <dbReference type="EMBL" id="QDU32571.1"/>
    </source>
</evidence>
<evidence type="ECO:0000313" key="3">
    <source>
        <dbReference type="Proteomes" id="UP000317369"/>
    </source>
</evidence>
<accession>A0A517YQV9</accession>
<evidence type="ECO:0000256" key="1">
    <source>
        <dbReference type="SAM" id="Phobius"/>
    </source>
</evidence>
<dbReference type="EMBL" id="CP036425">
    <property type="protein sequence ID" value="QDU32571.1"/>
    <property type="molecule type" value="Genomic_DNA"/>
</dbReference>
<protein>
    <submittedName>
        <fullName evidence="2">Uncharacterized protein</fullName>
    </submittedName>
</protein>